<evidence type="ECO:0000313" key="2">
    <source>
        <dbReference type="Proteomes" id="UP001189429"/>
    </source>
</evidence>
<accession>A0ABN9P6C6</accession>
<feature type="non-terminal residue" evidence="1">
    <location>
        <position position="178"/>
    </location>
</feature>
<reference evidence="1" key="1">
    <citation type="submission" date="2023-10" db="EMBL/GenBank/DDBJ databases">
        <authorList>
            <person name="Chen Y."/>
            <person name="Shah S."/>
            <person name="Dougan E. K."/>
            <person name="Thang M."/>
            <person name="Chan C."/>
        </authorList>
    </citation>
    <scope>NUCLEOTIDE SEQUENCE [LARGE SCALE GENOMIC DNA]</scope>
</reference>
<protein>
    <submittedName>
        <fullName evidence="1">Uncharacterized protein</fullName>
    </submittedName>
</protein>
<organism evidence="1 2">
    <name type="scientific">Prorocentrum cordatum</name>
    <dbReference type="NCBI Taxonomy" id="2364126"/>
    <lineage>
        <taxon>Eukaryota</taxon>
        <taxon>Sar</taxon>
        <taxon>Alveolata</taxon>
        <taxon>Dinophyceae</taxon>
        <taxon>Prorocentrales</taxon>
        <taxon>Prorocentraceae</taxon>
        <taxon>Prorocentrum</taxon>
    </lineage>
</organism>
<sequence length="178" mass="18544">QPAVAKPPRLLERKRRAGECWGLETASAASKASVLKWLQTSVETGVAPGTVAEVERACRREGCKASLTEAARGWIGAVVSGGFPALSVHLVAGASGLDSESVLILAQVGQCRAEVRLPFVIGGDWNCSPEALETWGWPGRAGGMARGARRKMAGLAPRCSARLTVAGAESRGQALARN</sequence>
<dbReference type="Proteomes" id="UP001189429">
    <property type="component" value="Unassembled WGS sequence"/>
</dbReference>
<keyword evidence="2" id="KW-1185">Reference proteome</keyword>
<comment type="caution">
    <text evidence="1">The sequence shown here is derived from an EMBL/GenBank/DDBJ whole genome shotgun (WGS) entry which is preliminary data.</text>
</comment>
<name>A0ABN9P6C6_9DINO</name>
<gene>
    <name evidence="1" type="ORF">PCOR1329_LOCUS149</name>
</gene>
<evidence type="ECO:0000313" key="1">
    <source>
        <dbReference type="EMBL" id="CAK0788209.1"/>
    </source>
</evidence>
<dbReference type="EMBL" id="CAUYUJ010000005">
    <property type="protein sequence ID" value="CAK0788209.1"/>
    <property type="molecule type" value="Genomic_DNA"/>
</dbReference>
<feature type="non-terminal residue" evidence="1">
    <location>
        <position position="1"/>
    </location>
</feature>
<proteinExistence type="predicted"/>